<evidence type="ECO:0000313" key="1">
    <source>
        <dbReference type="EMBL" id="KYP35873.1"/>
    </source>
</evidence>
<dbReference type="PANTHER" id="PTHR11439:SF455">
    <property type="entry name" value="RLK (RECEPTOR-LIKE PROTEIN KINASE) 8, PUTATIVE-RELATED"/>
    <property type="match status" value="1"/>
</dbReference>
<dbReference type="InterPro" id="IPR043502">
    <property type="entry name" value="DNA/RNA_pol_sf"/>
</dbReference>
<organism evidence="1 2">
    <name type="scientific">Cajanus cajan</name>
    <name type="common">Pigeon pea</name>
    <name type="synonym">Cajanus indicus</name>
    <dbReference type="NCBI Taxonomy" id="3821"/>
    <lineage>
        <taxon>Eukaryota</taxon>
        <taxon>Viridiplantae</taxon>
        <taxon>Streptophyta</taxon>
        <taxon>Embryophyta</taxon>
        <taxon>Tracheophyta</taxon>
        <taxon>Spermatophyta</taxon>
        <taxon>Magnoliopsida</taxon>
        <taxon>eudicotyledons</taxon>
        <taxon>Gunneridae</taxon>
        <taxon>Pentapetalae</taxon>
        <taxon>rosids</taxon>
        <taxon>fabids</taxon>
        <taxon>Fabales</taxon>
        <taxon>Fabaceae</taxon>
        <taxon>Papilionoideae</taxon>
        <taxon>50 kb inversion clade</taxon>
        <taxon>NPAAA clade</taxon>
        <taxon>indigoferoid/millettioid clade</taxon>
        <taxon>Phaseoleae</taxon>
        <taxon>Cajanus</taxon>
    </lineage>
</organism>
<sequence>MHKPLEFHWKCVKRLLLYLSGTKDQGLLFQKSPSLPITGFADSDWAADRTDMRSTTGYCVYLGKNLVSWMAKKQHTVSRSSTEAEFRSLAATVSEITWIQPLLTELHAKHTEPPLIWCDNLGVVLLTTNPVLHSKSKHFELDLWFVRERVAQG</sequence>
<dbReference type="AlphaFoldDB" id="A0A151R040"/>
<keyword evidence="2" id="KW-1185">Reference proteome</keyword>
<dbReference type="Proteomes" id="UP000075243">
    <property type="component" value="Unassembled WGS sequence"/>
</dbReference>
<reference evidence="1" key="1">
    <citation type="journal article" date="2012" name="Nat. Biotechnol.">
        <title>Draft genome sequence of pigeonpea (Cajanus cajan), an orphan legume crop of resource-poor farmers.</title>
        <authorList>
            <person name="Varshney R.K."/>
            <person name="Chen W."/>
            <person name="Li Y."/>
            <person name="Bharti A.K."/>
            <person name="Saxena R.K."/>
            <person name="Schlueter J.A."/>
            <person name="Donoghue M.T."/>
            <person name="Azam S."/>
            <person name="Fan G."/>
            <person name="Whaley A.M."/>
            <person name="Farmer A.D."/>
            <person name="Sheridan J."/>
            <person name="Iwata A."/>
            <person name="Tuteja R."/>
            <person name="Penmetsa R.V."/>
            <person name="Wu W."/>
            <person name="Upadhyaya H.D."/>
            <person name="Yang S.P."/>
            <person name="Shah T."/>
            <person name="Saxena K.B."/>
            <person name="Michael T."/>
            <person name="McCombie W.R."/>
            <person name="Yang B."/>
            <person name="Zhang G."/>
            <person name="Yang H."/>
            <person name="Wang J."/>
            <person name="Spillane C."/>
            <person name="Cook D.R."/>
            <person name="May G.D."/>
            <person name="Xu X."/>
            <person name="Jackson S.A."/>
        </authorList>
    </citation>
    <scope>NUCLEOTIDE SEQUENCE [LARGE SCALE GENOMIC DNA]</scope>
</reference>
<dbReference type="PANTHER" id="PTHR11439">
    <property type="entry name" value="GAG-POL-RELATED RETROTRANSPOSON"/>
    <property type="match status" value="1"/>
</dbReference>
<dbReference type="EMBL" id="KQ484302">
    <property type="protein sequence ID" value="KYP35873.1"/>
    <property type="molecule type" value="Genomic_DNA"/>
</dbReference>
<evidence type="ECO:0000313" key="2">
    <source>
        <dbReference type="Proteomes" id="UP000075243"/>
    </source>
</evidence>
<name>A0A151R040_CAJCA</name>
<gene>
    <name evidence="1" type="ORF">KK1_043044</name>
</gene>
<accession>A0A151R040</accession>
<protein>
    <submittedName>
        <fullName evidence="1">Copia protein</fullName>
    </submittedName>
</protein>
<dbReference type="Gramene" id="C.cajan_44131.t">
    <property type="protein sequence ID" value="C.cajan_44131.t.cds1"/>
    <property type="gene ID" value="C.cajan_44131"/>
</dbReference>
<dbReference type="CDD" id="cd09272">
    <property type="entry name" value="RNase_HI_RT_Ty1"/>
    <property type="match status" value="1"/>
</dbReference>
<proteinExistence type="predicted"/>
<dbReference type="SUPFAM" id="SSF56672">
    <property type="entry name" value="DNA/RNA polymerases"/>
    <property type="match status" value="1"/>
</dbReference>